<dbReference type="EMBL" id="CACVKT020005806">
    <property type="protein sequence ID" value="CAC5398031.1"/>
    <property type="molecule type" value="Genomic_DNA"/>
</dbReference>
<gene>
    <name evidence="3" type="ORF">MCOR_32429</name>
</gene>
<protein>
    <submittedName>
        <fullName evidence="3">Uncharacterized protein</fullName>
    </submittedName>
</protein>
<organism evidence="3 4">
    <name type="scientific">Mytilus coruscus</name>
    <name type="common">Sea mussel</name>
    <dbReference type="NCBI Taxonomy" id="42192"/>
    <lineage>
        <taxon>Eukaryota</taxon>
        <taxon>Metazoa</taxon>
        <taxon>Spiralia</taxon>
        <taxon>Lophotrochozoa</taxon>
        <taxon>Mollusca</taxon>
        <taxon>Bivalvia</taxon>
        <taxon>Autobranchia</taxon>
        <taxon>Pteriomorphia</taxon>
        <taxon>Mytilida</taxon>
        <taxon>Mytiloidea</taxon>
        <taxon>Mytilidae</taxon>
        <taxon>Mytilinae</taxon>
        <taxon>Mytilus</taxon>
    </lineage>
</organism>
<feature type="region of interest" description="Disordered" evidence="2">
    <location>
        <begin position="180"/>
        <end position="204"/>
    </location>
</feature>
<dbReference type="AlphaFoldDB" id="A0A6J8CQG4"/>
<keyword evidence="1" id="KW-0175">Coiled coil</keyword>
<dbReference type="Proteomes" id="UP000507470">
    <property type="component" value="Unassembled WGS sequence"/>
</dbReference>
<keyword evidence="4" id="KW-1185">Reference proteome</keyword>
<dbReference type="OrthoDB" id="6188996at2759"/>
<sequence>MFHQANIQLLLGRRRQLQNALKKLKEISPNNSKMGLQKPTLNNIVGSSKDTLKKMQRKLTLAEAEYSTIILSEKEKDADKHPEYLNEKKTKQREIAQLKQKIRKLDEEKVQLESFMGVKKTDFMSSMRNRLRQTNPTKYQDGSKLMKDLHCLKVGYNGVIPVDRGNDYFEFKDKLEDVAKRSKDERPSFTTKRKLEDEEDEDDKKFPVVQQMKFPFQQFYPPMMPYFPSYPWQYPPPFQSMSTNTQTSPESTSIFGNDISVKKEPSAPVQIHPTSSMDLLADAALKCVTMESFDTDCDADDESD</sequence>
<proteinExistence type="predicted"/>
<evidence type="ECO:0000313" key="4">
    <source>
        <dbReference type="Proteomes" id="UP000507470"/>
    </source>
</evidence>
<name>A0A6J8CQG4_MYTCO</name>
<evidence type="ECO:0000313" key="3">
    <source>
        <dbReference type="EMBL" id="CAC5398031.1"/>
    </source>
</evidence>
<accession>A0A6J8CQG4</accession>
<feature type="coiled-coil region" evidence="1">
    <location>
        <begin position="81"/>
        <end position="115"/>
    </location>
</feature>
<evidence type="ECO:0000256" key="1">
    <source>
        <dbReference type="SAM" id="Coils"/>
    </source>
</evidence>
<evidence type="ECO:0000256" key="2">
    <source>
        <dbReference type="SAM" id="MobiDB-lite"/>
    </source>
</evidence>
<reference evidence="3 4" key="1">
    <citation type="submission" date="2020-06" db="EMBL/GenBank/DDBJ databases">
        <authorList>
            <person name="Li R."/>
            <person name="Bekaert M."/>
        </authorList>
    </citation>
    <scope>NUCLEOTIDE SEQUENCE [LARGE SCALE GENOMIC DNA]</scope>
    <source>
        <strain evidence="4">wild</strain>
    </source>
</reference>